<feature type="domain" description="Carboxymuconolactone decarboxylase-like" evidence="1">
    <location>
        <begin position="50"/>
        <end position="133"/>
    </location>
</feature>
<dbReference type="Pfam" id="PF02627">
    <property type="entry name" value="CMD"/>
    <property type="match status" value="1"/>
</dbReference>
<organism evidence="2 3">
    <name type="scientific">Streptomyces yatensis</name>
    <dbReference type="NCBI Taxonomy" id="155177"/>
    <lineage>
        <taxon>Bacteria</taxon>
        <taxon>Bacillati</taxon>
        <taxon>Actinomycetota</taxon>
        <taxon>Actinomycetes</taxon>
        <taxon>Kitasatosporales</taxon>
        <taxon>Streptomycetaceae</taxon>
        <taxon>Streptomyces</taxon>
        <taxon>Streptomyces violaceusniger group</taxon>
    </lineage>
</organism>
<dbReference type="Gene3D" id="1.20.1290.10">
    <property type="entry name" value="AhpD-like"/>
    <property type="match status" value="1"/>
</dbReference>
<dbReference type="InterPro" id="IPR003779">
    <property type="entry name" value="CMD-like"/>
</dbReference>
<dbReference type="InterPro" id="IPR004675">
    <property type="entry name" value="AhpD_core"/>
</dbReference>
<protein>
    <submittedName>
        <fullName evidence="2">Carboxymuconolactone decarboxylase family protein</fullName>
    </submittedName>
</protein>
<reference evidence="3" key="1">
    <citation type="journal article" date="2019" name="Int. J. Syst. Evol. Microbiol.">
        <title>The Global Catalogue of Microorganisms (GCM) 10K type strain sequencing project: providing services to taxonomists for standard genome sequencing and annotation.</title>
        <authorList>
            <consortium name="The Broad Institute Genomics Platform"/>
            <consortium name="The Broad Institute Genome Sequencing Center for Infectious Disease"/>
            <person name="Wu L."/>
            <person name="Ma J."/>
        </authorList>
    </citation>
    <scope>NUCLEOTIDE SEQUENCE [LARGE SCALE GENOMIC DNA]</scope>
    <source>
        <strain evidence="3">JCM 13244</strain>
    </source>
</reference>
<evidence type="ECO:0000259" key="1">
    <source>
        <dbReference type="Pfam" id="PF02627"/>
    </source>
</evidence>
<comment type="caution">
    <text evidence="2">The sequence shown here is derived from an EMBL/GenBank/DDBJ whole genome shotgun (WGS) entry which is preliminary data.</text>
</comment>
<evidence type="ECO:0000313" key="3">
    <source>
        <dbReference type="Proteomes" id="UP001499947"/>
    </source>
</evidence>
<dbReference type="NCBIfam" id="TIGR00778">
    <property type="entry name" value="ahpD_dom"/>
    <property type="match status" value="1"/>
</dbReference>
<dbReference type="RefSeq" id="WP_211124714.1">
    <property type="nucleotide sequence ID" value="NZ_BAAALR010000037.1"/>
</dbReference>
<name>A0ABP4TIB4_9ACTN</name>
<sequence length="186" mass="19688">MTTTTATTTAAQTTTTAATATAAQTTTTAARATATAARQTGRVDFAKAAPKAFKALISLDAAAREGLDPALVELVQIRSSQLNNCAYCLHMHTTDAHEAGESDERIALVGVWEEAGKGGFYTEKEQAALALTEAVTLLPGGVPDEVYERAARHFEEPELARLIALIFTINSWNRIAVTTRKVPGQG</sequence>
<dbReference type="InterPro" id="IPR029032">
    <property type="entry name" value="AhpD-like"/>
</dbReference>
<accession>A0ABP4TIB4</accession>
<dbReference type="SUPFAM" id="SSF69118">
    <property type="entry name" value="AhpD-like"/>
    <property type="match status" value="1"/>
</dbReference>
<dbReference type="Proteomes" id="UP001499947">
    <property type="component" value="Unassembled WGS sequence"/>
</dbReference>
<proteinExistence type="predicted"/>
<keyword evidence="3" id="KW-1185">Reference proteome</keyword>
<gene>
    <name evidence="2" type="ORF">GCM10009680_29170</name>
</gene>
<dbReference type="PANTHER" id="PTHR34846:SF10">
    <property type="entry name" value="CYTOPLASMIC PROTEIN"/>
    <property type="match status" value="1"/>
</dbReference>
<dbReference type="PANTHER" id="PTHR34846">
    <property type="entry name" value="4-CARBOXYMUCONOLACTONE DECARBOXYLASE FAMILY PROTEIN (AFU_ORTHOLOGUE AFUA_6G11590)"/>
    <property type="match status" value="1"/>
</dbReference>
<evidence type="ECO:0000313" key="2">
    <source>
        <dbReference type="EMBL" id="GAA1687838.1"/>
    </source>
</evidence>
<dbReference type="EMBL" id="BAAALR010000037">
    <property type="protein sequence ID" value="GAA1687838.1"/>
    <property type="molecule type" value="Genomic_DNA"/>
</dbReference>